<keyword evidence="5" id="KW-1185">Reference proteome</keyword>
<dbReference type="InterPro" id="IPR000668">
    <property type="entry name" value="Peptidase_C1A_C"/>
</dbReference>
<reference evidence="4" key="1">
    <citation type="submission" date="2020-10" db="EMBL/GenBank/DDBJ databases">
        <title>Unveiling of a novel bifunctional photoreceptor, Dualchrome1, isolated from a cosmopolitan green alga.</title>
        <authorList>
            <person name="Suzuki S."/>
            <person name="Kawachi M."/>
        </authorList>
    </citation>
    <scope>NUCLEOTIDE SEQUENCE</scope>
    <source>
        <strain evidence="4">NIES 2893</strain>
    </source>
</reference>
<name>A0A830HY67_9CHLO</name>
<dbReference type="OrthoDB" id="10253408at2759"/>
<dbReference type="PANTHER" id="PTHR12411">
    <property type="entry name" value="CYSTEINE PROTEASE FAMILY C1-RELATED"/>
    <property type="match status" value="1"/>
</dbReference>
<dbReference type="InterPro" id="IPR025661">
    <property type="entry name" value="Pept_asp_AS"/>
</dbReference>
<dbReference type="GO" id="GO:0008234">
    <property type="term" value="F:cysteine-type peptidase activity"/>
    <property type="evidence" value="ECO:0007669"/>
    <property type="project" value="InterPro"/>
</dbReference>
<feature type="compositionally biased region" description="Acidic residues" evidence="2">
    <location>
        <begin position="103"/>
        <end position="112"/>
    </location>
</feature>
<dbReference type="SUPFAM" id="SSF54001">
    <property type="entry name" value="Cysteine proteinases"/>
    <property type="match status" value="1"/>
</dbReference>
<feature type="domain" description="Peptidase C1A papain C-terminal" evidence="3">
    <location>
        <begin position="112"/>
        <end position="163"/>
    </location>
</feature>
<protein>
    <submittedName>
        <fullName evidence="4">Cathepsin</fullName>
    </submittedName>
</protein>
<feature type="region of interest" description="Disordered" evidence="2">
    <location>
        <begin position="99"/>
        <end position="118"/>
    </location>
</feature>
<dbReference type="InterPro" id="IPR038765">
    <property type="entry name" value="Papain-like_cys_pep_sf"/>
</dbReference>
<dbReference type="Gene3D" id="3.90.70.10">
    <property type="entry name" value="Cysteine proteinases"/>
    <property type="match status" value="1"/>
</dbReference>
<dbReference type="GO" id="GO:0006508">
    <property type="term" value="P:proteolysis"/>
    <property type="evidence" value="ECO:0007669"/>
    <property type="project" value="InterPro"/>
</dbReference>
<dbReference type="EMBL" id="BNJQ01000029">
    <property type="protein sequence ID" value="GHP10371.1"/>
    <property type="molecule type" value="Genomic_DNA"/>
</dbReference>
<comment type="similarity">
    <text evidence="1">Belongs to the peptidase C1 family.</text>
</comment>
<accession>A0A830HY67</accession>
<evidence type="ECO:0000256" key="1">
    <source>
        <dbReference type="ARBA" id="ARBA00008455"/>
    </source>
</evidence>
<dbReference type="PROSITE" id="PS00640">
    <property type="entry name" value="THIOL_PROTEASE_ASN"/>
    <property type="match status" value="1"/>
</dbReference>
<gene>
    <name evidence="4" type="ORF">PPROV_000910200</name>
</gene>
<evidence type="ECO:0000259" key="3">
    <source>
        <dbReference type="Pfam" id="PF00112"/>
    </source>
</evidence>
<sequence>MPRHPSVAVADGSKELRCAASGHPHLASISGTSVLRLPLSGSGSSSSSFRYPSVIRLPALAHSHSSKNSAKPESLVDVDARMIHTTKLSWGVDADKIKQNDKDEIDDDDDGPDSCGKQTQLVGYGTTDDGTDYWTIRNSWSPQWGEDGYIRIKRDDSQCDIDDVPTEDQGCASGPTSVKVCGHCGINYDAVVPIVEESTVNSSSTNV</sequence>
<proteinExistence type="inferred from homology"/>
<dbReference type="AlphaFoldDB" id="A0A830HY67"/>
<organism evidence="4 5">
    <name type="scientific">Pycnococcus provasolii</name>
    <dbReference type="NCBI Taxonomy" id="41880"/>
    <lineage>
        <taxon>Eukaryota</taxon>
        <taxon>Viridiplantae</taxon>
        <taxon>Chlorophyta</taxon>
        <taxon>Pseudoscourfieldiophyceae</taxon>
        <taxon>Pseudoscourfieldiales</taxon>
        <taxon>Pycnococcaceae</taxon>
        <taxon>Pycnococcus</taxon>
    </lineage>
</organism>
<evidence type="ECO:0000313" key="5">
    <source>
        <dbReference type="Proteomes" id="UP000660262"/>
    </source>
</evidence>
<evidence type="ECO:0000256" key="2">
    <source>
        <dbReference type="SAM" id="MobiDB-lite"/>
    </source>
</evidence>
<dbReference type="InterPro" id="IPR013128">
    <property type="entry name" value="Peptidase_C1A"/>
</dbReference>
<dbReference type="Proteomes" id="UP000660262">
    <property type="component" value="Unassembled WGS sequence"/>
</dbReference>
<evidence type="ECO:0000313" key="4">
    <source>
        <dbReference type="EMBL" id="GHP10371.1"/>
    </source>
</evidence>
<dbReference type="Pfam" id="PF00112">
    <property type="entry name" value="Peptidase_C1"/>
    <property type="match status" value="1"/>
</dbReference>
<comment type="caution">
    <text evidence="4">The sequence shown here is derived from an EMBL/GenBank/DDBJ whole genome shotgun (WGS) entry which is preliminary data.</text>
</comment>